<dbReference type="EMBL" id="MCFL01000003">
    <property type="protein sequence ID" value="ORZ40302.1"/>
    <property type="molecule type" value="Genomic_DNA"/>
</dbReference>
<comment type="similarity">
    <text evidence="2 13">Belongs to the TIM50 family.</text>
</comment>
<evidence type="ECO:0000256" key="7">
    <source>
        <dbReference type="ARBA" id="ARBA00022927"/>
    </source>
</evidence>
<evidence type="ECO:0000256" key="9">
    <source>
        <dbReference type="ARBA" id="ARBA00022989"/>
    </source>
</evidence>
<dbReference type="OrthoDB" id="287041at2759"/>
<feature type="compositionally biased region" description="Low complexity" evidence="15">
    <location>
        <begin position="80"/>
        <end position="98"/>
    </location>
</feature>
<comment type="subunit">
    <text evidence="13">Component of the TIM23 complex.</text>
</comment>
<evidence type="ECO:0000256" key="8">
    <source>
        <dbReference type="ARBA" id="ARBA00022946"/>
    </source>
</evidence>
<keyword evidence="4 13" id="KW-0813">Transport</keyword>
<feature type="compositionally biased region" description="Basic and acidic residues" evidence="15">
    <location>
        <begin position="369"/>
        <end position="378"/>
    </location>
</feature>
<dbReference type="SUPFAM" id="SSF56784">
    <property type="entry name" value="HAD-like"/>
    <property type="match status" value="1"/>
</dbReference>
<organism evidence="17 18">
    <name type="scientific">Catenaria anguillulae PL171</name>
    <dbReference type="NCBI Taxonomy" id="765915"/>
    <lineage>
        <taxon>Eukaryota</taxon>
        <taxon>Fungi</taxon>
        <taxon>Fungi incertae sedis</taxon>
        <taxon>Blastocladiomycota</taxon>
        <taxon>Blastocladiomycetes</taxon>
        <taxon>Blastocladiales</taxon>
        <taxon>Catenariaceae</taxon>
        <taxon>Catenaria</taxon>
    </lineage>
</organism>
<evidence type="ECO:0000256" key="6">
    <source>
        <dbReference type="ARBA" id="ARBA00022792"/>
    </source>
</evidence>
<evidence type="ECO:0000256" key="4">
    <source>
        <dbReference type="ARBA" id="ARBA00022448"/>
    </source>
</evidence>
<keyword evidence="7 13" id="KW-0653">Protein transport</keyword>
<dbReference type="FunFam" id="3.40.50.1000:FF:000019">
    <property type="entry name" value="Mitochondrial import inner membrane translocase subunit TIM50"/>
    <property type="match status" value="1"/>
</dbReference>
<keyword evidence="18" id="KW-1185">Reference proteome</keyword>
<dbReference type="InterPro" id="IPR004274">
    <property type="entry name" value="FCP1_dom"/>
</dbReference>
<evidence type="ECO:0000256" key="13">
    <source>
        <dbReference type="RuleBase" id="RU365079"/>
    </source>
</evidence>
<dbReference type="GO" id="GO:0005744">
    <property type="term" value="C:TIM23 mitochondrial import inner membrane translocase complex"/>
    <property type="evidence" value="ECO:0007669"/>
    <property type="project" value="UniProtKB-UniRule"/>
</dbReference>
<comment type="subcellular location">
    <subcellularLocation>
        <location evidence="1 13">Mitochondrion inner membrane</location>
        <topology evidence="1 13">Single-pass membrane protein</topology>
    </subcellularLocation>
</comment>
<dbReference type="Gene3D" id="3.40.50.1000">
    <property type="entry name" value="HAD superfamily/HAD-like"/>
    <property type="match status" value="1"/>
</dbReference>
<comment type="function">
    <text evidence="13">Essential component of the TIM23 complex, a complex that mediates the translocation of transit peptide-containing proteins across the mitochondrial inner membrane.</text>
</comment>
<dbReference type="PANTHER" id="PTHR12210">
    <property type="entry name" value="DULLARD PROTEIN PHOSPHATASE"/>
    <property type="match status" value="1"/>
</dbReference>
<name>A0A1Y2I4H9_9FUNG</name>
<dbReference type="InterPro" id="IPR050365">
    <property type="entry name" value="TIM50"/>
</dbReference>
<protein>
    <recommendedName>
        <fullName evidence="3 13">Mitochondrial import inner membrane translocase subunit TIM50</fullName>
    </recommendedName>
</protein>
<dbReference type="InterPro" id="IPR036412">
    <property type="entry name" value="HAD-like_sf"/>
</dbReference>
<gene>
    <name evidence="17" type="ORF">BCR44DRAFT_36013</name>
</gene>
<evidence type="ECO:0000313" key="18">
    <source>
        <dbReference type="Proteomes" id="UP000193411"/>
    </source>
</evidence>
<dbReference type="PROSITE" id="PS50969">
    <property type="entry name" value="FCP1"/>
    <property type="match status" value="1"/>
</dbReference>
<evidence type="ECO:0000256" key="15">
    <source>
        <dbReference type="SAM" id="MobiDB-lite"/>
    </source>
</evidence>
<evidence type="ECO:0000259" key="16">
    <source>
        <dbReference type="PROSITE" id="PS50969"/>
    </source>
</evidence>
<dbReference type="InterPro" id="IPR023214">
    <property type="entry name" value="HAD_sf"/>
</dbReference>
<keyword evidence="12" id="KW-0472">Membrane</keyword>
<dbReference type="SMART" id="SM00577">
    <property type="entry name" value="CPDc"/>
    <property type="match status" value="1"/>
</dbReference>
<keyword evidence="11 13" id="KW-0496">Mitochondrion</keyword>
<dbReference type="CDD" id="cd07521">
    <property type="entry name" value="HAD_FCP1-like"/>
    <property type="match status" value="1"/>
</dbReference>
<keyword evidence="8 13" id="KW-0809">Transit peptide</keyword>
<keyword evidence="14" id="KW-0175">Coiled coil</keyword>
<feature type="region of interest" description="Disordered" evidence="15">
    <location>
        <begin position="72"/>
        <end position="120"/>
    </location>
</feature>
<comment type="caution">
    <text evidence="17">The sequence shown here is derived from an EMBL/GenBank/DDBJ whole genome shotgun (WGS) entry which is preliminary data.</text>
</comment>
<evidence type="ECO:0000256" key="11">
    <source>
        <dbReference type="ARBA" id="ARBA00023128"/>
    </source>
</evidence>
<proteinExistence type="inferred from homology"/>
<evidence type="ECO:0000256" key="5">
    <source>
        <dbReference type="ARBA" id="ARBA00022692"/>
    </source>
</evidence>
<evidence type="ECO:0000256" key="2">
    <source>
        <dbReference type="ARBA" id="ARBA00006344"/>
    </source>
</evidence>
<feature type="coiled-coil region" evidence="14">
    <location>
        <begin position="426"/>
        <end position="457"/>
    </location>
</feature>
<dbReference type="STRING" id="765915.A0A1Y2I4H9"/>
<accession>A0A1Y2I4H9</accession>
<feature type="region of interest" description="Disordered" evidence="15">
    <location>
        <begin position="369"/>
        <end position="391"/>
    </location>
</feature>
<keyword evidence="9" id="KW-1133">Transmembrane helix</keyword>
<dbReference type="AlphaFoldDB" id="A0A1Y2I4H9"/>
<dbReference type="Pfam" id="PF03031">
    <property type="entry name" value="NIF"/>
    <property type="match status" value="1"/>
</dbReference>
<keyword evidence="5" id="KW-0812">Transmembrane</keyword>
<evidence type="ECO:0000256" key="1">
    <source>
        <dbReference type="ARBA" id="ARBA00004434"/>
    </source>
</evidence>
<evidence type="ECO:0000256" key="14">
    <source>
        <dbReference type="SAM" id="Coils"/>
    </source>
</evidence>
<sequence>MSAALARPTPSVSSSVTSAVAASSATLFARHLHLQPARFNTSKPTDKYSKLSEGIAAQTLLGKIETAKVAAEDARNAEGSPAAAAASSSTSTADPFADPASPDRARKPSSSSSSSLDEDLPPGQKYTVIFMFTTLFGAGIWAFGAPDEADGSMSPVAIAKRIKRRFSEWTDSFTAPTYDKLLPDPLPAGYQKDYTLVINLTDTMIHPTWDAQHGWRVSKRPDLDYFLGYLSRFYEIVVFTRMPGFSAQPLIDRIDTYQSITYRLYKDATTYKDGEYIKDLSKLNRDLSRVIVMDWDELAFKQQPDNAIKLERWDGSPNVRSLKDYIPFLEMIALKGVPDVRPILKSYAGADVPTKFAERQIEYRKHLAEEMRRAESESSAKQSASASGGGVSAGLRGLLGATSSRIALQHQQQQQLELQRHAQMYQKQFEEEAQMIKEEVERARKAQEDEIQKQMQKMKKKMTLLQFVNQMMDPEFQRMQQEELQAALNQATLSATTAGSVQ</sequence>
<evidence type="ECO:0000256" key="12">
    <source>
        <dbReference type="ARBA" id="ARBA00023136"/>
    </source>
</evidence>
<keyword evidence="10 13" id="KW-0811">Translocation</keyword>
<keyword evidence="6" id="KW-0999">Mitochondrion inner membrane</keyword>
<feature type="domain" description="FCP1 homology" evidence="16">
    <location>
        <begin position="189"/>
        <end position="332"/>
    </location>
</feature>
<dbReference type="GO" id="GO:0015031">
    <property type="term" value="P:protein transport"/>
    <property type="evidence" value="ECO:0007669"/>
    <property type="project" value="UniProtKB-KW"/>
</dbReference>
<evidence type="ECO:0000313" key="17">
    <source>
        <dbReference type="EMBL" id="ORZ40302.1"/>
    </source>
</evidence>
<evidence type="ECO:0000256" key="10">
    <source>
        <dbReference type="ARBA" id="ARBA00023010"/>
    </source>
</evidence>
<reference evidence="17 18" key="1">
    <citation type="submission" date="2016-07" db="EMBL/GenBank/DDBJ databases">
        <title>Pervasive Adenine N6-methylation of Active Genes in Fungi.</title>
        <authorList>
            <consortium name="DOE Joint Genome Institute"/>
            <person name="Mondo S.J."/>
            <person name="Dannebaum R.O."/>
            <person name="Kuo R.C."/>
            <person name="Labutti K."/>
            <person name="Haridas S."/>
            <person name="Kuo A."/>
            <person name="Salamov A."/>
            <person name="Ahrendt S.R."/>
            <person name="Lipzen A."/>
            <person name="Sullivan W."/>
            <person name="Andreopoulos W.B."/>
            <person name="Clum A."/>
            <person name="Lindquist E."/>
            <person name="Daum C."/>
            <person name="Ramamoorthy G.K."/>
            <person name="Gryganskyi A."/>
            <person name="Culley D."/>
            <person name="Magnuson J.K."/>
            <person name="James T.Y."/>
            <person name="O'Malley M.A."/>
            <person name="Stajich J.E."/>
            <person name="Spatafora J.W."/>
            <person name="Visel A."/>
            <person name="Grigoriev I.V."/>
        </authorList>
    </citation>
    <scope>NUCLEOTIDE SEQUENCE [LARGE SCALE GENOMIC DNA]</scope>
    <source>
        <strain evidence="17 18">PL171</strain>
    </source>
</reference>
<evidence type="ECO:0000256" key="3">
    <source>
        <dbReference type="ARBA" id="ARBA00020799"/>
    </source>
</evidence>
<dbReference type="Proteomes" id="UP000193411">
    <property type="component" value="Unassembled WGS sequence"/>
</dbReference>